<reference evidence="5" key="2">
    <citation type="submission" date="2021-04" db="EMBL/GenBank/DDBJ databases">
        <authorList>
            <person name="Gilroy R."/>
        </authorList>
    </citation>
    <scope>NUCLEOTIDE SEQUENCE</scope>
    <source>
        <strain evidence="5">ChiBcec8-14828</strain>
    </source>
</reference>
<name>A0A9D2M1Q3_9FIRM</name>
<dbReference type="Gene3D" id="3.30.360.10">
    <property type="entry name" value="Dihydrodipicolinate Reductase, domain 2"/>
    <property type="match status" value="1"/>
</dbReference>
<evidence type="ECO:0000313" key="5">
    <source>
        <dbReference type="EMBL" id="HJB39885.1"/>
    </source>
</evidence>
<reference evidence="5" key="1">
    <citation type="journal article" date="2021" name="PeerJ">
        <title>Extensive microbial diversity within the chicken gut microbiome revealed by metagenomics and culture.</title>
        <authorList>
            <person name="Gilroy R."/>
            <person name="Ravi A."/>
            <person name="Getino M."/>
            <person name="Pursley I."/>
            <person name="Horton D.L."/>
            <person name="Alikhan N.F."/>
            <person name="Baker D."/>
            <person name="Gharbi K."/>
            <person name="Hall N."/>
            <person name="Watson M."/>
            <person name="Adriaenssens E.M."/>
            <person name="Foster-Nyarko E."/>
            <person name="Jarju S."/>
            <person name="Secka A."/>
            <person name="Antonio M."/>
            <person name="Oren A."/>
            <person name="Chaudhuri R.R."/>
            <person name="La Ragione R."/>
            <person name="Hildebrand F."/>
            <person name="Pallen M.J."/>
        </authorList>
    </citation>
    <scope>NUCLEOTIDE SEQUENCE</scope>
    <source>
        <strain evidence="5">ChiBcec8-14828</strain>
    </source>
</reference>
<evidence type="ECO:0000259" key="4">
    <source>
        <dbReference type="Pfam" id="PF22725"/>
    </source>
</evidence>
<evidence type="ECO:0000256" key="1">
    <source>
        <dbReference type="ARBA" id="ARBA00010928"/>
    </source>
</evidence>
<protein>
    <submittedName>
        <fullName evidence="5">Gfo/Idh/MocA family oxidoreductase</fullName>
    </submittedName>
</protein>
<dbReference type="Pfam" id="PF22725">
    <property type="entry name" value="GFO_IDH_MocA_C3"/>
    <property type="match status" value="1"/>
</dbReference>
<dbReference type="SUPFAM" id="SSF55347">
    <property type="entry name" value="Glyceraldehyde-3-phosphate dehydrogenase-like, C-terminal domain"/>
    <property type="match status" value="1"/>
</dbReference>
<dbReference type="Proteomes" id="UP000824209">
    <property type="component" value="Unassembled WGS sequence"/>
</dbReference>
<sequence length="362" mass="39312">MKAAIIGCGFSGQVHAAALRGCGVEIAAAVALDESAVQHFAKQWNIPVFGTSQELACADDIDVIHICTPPNTHGQLVRYFLSRGKHILCEKPLSLDEKEAAELAALAETSGLVCALTFNVRYHMACAKAKEILDSGELGRVLMIHGNYMQEFHALPAPLDWRYNETLAGTMRAVSEIGSHWLDLASYLTGLRVEAVSATFGCFHPQRILKDGMMYSADSGAEGTPISVQTEDAAAVTLRYENGVLGNVLLSEVSPGRGNRLTIEITCENGNLWWNEEDNNLLHTARKGQGVHTEVFAFGNGFADTFQMLVRDMYEALKAGTPNTGTYPNFAQGARTAAVCRAIYDSAKNDSRWILAERQGKA</sequence>
<dbReference type="InterPro" id="IPR036291">
    <property type="entry name" value="NAD(P)-bd_dom_sf"/>
</dbReference>
<dbReference type="Gene3D" id="3.40.50.720">
    <property type="entry name" value="NAD(P)-binding Rossmann-like Domain"/>
    <property type="match status" value="1"/>
</dbReference>
<organism evidence="5 6">
    <name type="scientific">Candidatus Ruthenibacterium avium</name>
    <dbReference type="NCBI Taxonomy" id="2838751"/>
    <lineage>
        <taxon>Bacteria</taxon>
        <taxon>Bacillati</taxon>
        <taxon>Bacillota</taxon>
        <taxon>Clostridia</taxon>
        <taxon>Eubacteriales</taxon>
        <taxon>Oscillospiraceae</taxon>
        <taxon>Ruthenibacterium</taxon>
    </lineage>
</organism>
<dbReference type="InterPro" id="IPR051317">
    <property type="entry name" value="Gfo/Idh/MocA_oxidoreduct"/>
</dbReference>
<dbReference type="SUPFAM" id="SSF51735">
    <property type="entry name" value="NAD(P)-binding Rossmann-fold domains"/>
    <property type="match status" value="1"/>
</dbReference>
<feature type="domain" description="GFO/IDH/MocA-like oxidoreductase" evidence="4">
    <location>
        <begin position="127"/>
        <end position="272"/>
    </location>
</feature>
<dbReference type="GO" id="GO:0016491">
    <property type="term" value="F:oxidoreductase activity"/>
    <property type="evidence" value="ECO:0007669"/>
    <property type="project" value="UniProtKB-KW"/>
</dbReference>
<accession>A0A9D2M1Q3</accession>
<gene>
    <name evidence="5" type="ORF">H9943_05755</name>
</gene>
<dbReference type="EMBL" id="DWYA01000053">
    <property type="protein sequence ID" value="HJB39885.1"/>
    <property type="molecule type" value="Genomic_DNA"/>
</dbReference>
<feature type="domain" description="Gfo/Idh/MocA-like oxidoreductase N-terminal" evidence="3">
    <location>
        <begin position="2"/>
        <end position="116"/>
    </location>
</feature>
<comment type="caution">
    <text evidence="5">The sequence shown here is derived from an EMBL/GenBank/DDBJ whole genome shotgun (WGS) entry which is preliminary data.</text>
</comment>
<dbReference type="AlphaFoldDB" id="A0A9D2M1Q3"/>
<keyword evidence="2" id="KW-0560">Oxidoreductase</keyword>
<proteinExistence type="inferred from homology"/>
<evidence type="ECO:0000256" key="2">
    <source>
        <dbReference type="ARBA" id="ARBA00023002"/>
    </source>
</evidence>
<evidence type="ECO:0000259" key="3">
    <source>
        <dbReference type="Pfam" id="PF01408"/>
    </source>
</evidence>
<dbReference type="InterPro" id="IPR055170">
    <property type="entry name" value="GFO_IDH_MocA-like_dom"/>
</dbReference>
<dbReference type="InterPro" id="IPR000683">
    <property type="entry name" value="Gfo/Idh/MocA-like_OxRdtase_N"/>
</dbReference>
<dbReference type="GO" id="GO:0000166">
    <property type="term" value="F:nucleotide binding"/>
    <property type="evidence" value="ECO:0007669"/>
    <property type="project" value="InterPro"/>
</dbReference>
<dbReference type="PANTHER" id="PTHR43708:SF5">
    <property type="entry name" value="CONSERVED EXPRESSED OXIDOREDUCTASE (EUROFUNG)-RELATED"/>
    <property type="match status" value="1"/>
</dbReference>
<evidence type="ECO:0000313" key="6">
    <source>
        <dbReference type="Proteomes" id="UP000824209"/>
    </source>
</evidence>
<dbReference type="Pfam" id="PF01408">
    <property type="entry name" value="GFO_IDH_MocA"/>
    <property type="match status" value="1"/>
</dbReference>
<dbReference type="PANTHER" id="PTHR43708">
    <property type="entry name" value="CONSERVED EXPRESSED OXIDOREDUCTASE (EUROFUNG)"/>
    <property type="match status" value="1"/>
</dbReference>
<comment type="similarity">
    <text evidence="1">Belongs to the Gfo/Idh/MocA family.</text>
</comment>